<protein>
    <submittedName>
        <fullName evidence="1">Uncharacterized protein</fullName>
    </submittedName>
</protein>
<gene>
    <name evidence="1" type="ORF">QNI19_33190</name>
</gene>
<name>A0ABT7CVT1_9BACT</name>
<reference evidence="1 2" key="1">
    <citation type="submission" date="2023-05" db="EMBL/GenBank/DDBJ databases">
        <authorList>
            <person name="Zhang X."/>
        </authorList>
    </citation>
    <scope>NUCLEOTIDE SEQUENCE [LARGE SCALE GENOMIC DNA]</scope>
    <source>
        <strain evidence="1 2">DM2B3-1</strain>
    </source>
</reference>
<proteinExistence type="predicted"/>
<sequence>MNWEKIGFAFYRYFLKPLLALFGINEQYYKKLAVNGRKNKLTDIKKYVEKKITDRVTNLYLIGYFEGSPESVEEQQKLVEQGKYEPFIESKPFDPFKTYIEIYLIKSISEKYCVAAFGDGYDPEILLQCLWFVEVGKEKLENLNELIEFQSTIPDYPVELSHFVG</sequence>
<evidence type="ECO:0000313" key="1">
    <source>
        <dbReference type="EMBL" id="MDJ1497843.1"/>
    </source>
</evidence>
<dbReference type="RefSeq" id="WP_314003730.1">
    <property type="nucleotide sequence ID" value="NZ_JASJOT010000036.1"/>
</dbReference>
<evidence type="ECO:0000313" key="2">
    <source>
        <dbReference type="Proteomes" id="UP001228581"/>
    </source>
</evidence>
<dbReference type="Proteomes" id="UP001228581">
    <property type="component" value="Unassembled WGS sequence"/>
</dbReference>
<dbReference type="EMBL" id="JASJOT010000036">
    <property type="protein sequence ID" value="MDJ1497843.1"/>
    <property type="molecule type" value="Genomic_DNA"/>
</dbReference>
<organism evidence="1 2">
    <name type="scientific">Xanthocytophaga flava</name>
    <dbReference type="NCBI Taxonomy" id="3048013"/>
    <lineage>
        <taxon>Bacteria</taxon>
        <taxon>Pseudomonadati</taxon>
        <taxon>Bacteroidota</taxon>
        <taxon>Cytophagia</taxon>
        <taxon>Cytophagales</taxon>
        <taxon>Rhodocytophagaceae</taxon>
        <taxon>Xanthocytophaga</taxon>
    </lineage>
</organism>
<accession>A0ABT7CVT1</accession>
<keyword evidence="2" id="KW-1185">Reference proteome</keyword>
<comment type="caution">
    <text evidence="1">The sequence shown here is derived from an EMBL/GenBank/DDBJ whole genome shotgun (WGS) entry which is preliminary data.</text>
</comment>